<evidence type="ECO:0000313" key="2">
    <source>
        <dbReference type="Proteomes" id="UP000241222"/>
    </source>
</evidence>
<evidence type="ECO:0008006" key="3">
    <source>
        <dbReference type="Google" id="ProtNLM"/>
    </source>
</evidence>
<protein>
    <recommendedName>
        <fullName evidence="3">Lipoprotein</fullName>
    </recommendedName>
</protein>
<dbReference type="EMBL" id="PYMH01000013">
    <property type="protein sequence ID" value="PSU31678.1"/>
    <property type="molecule type" value="Genomic_DNA"/>
</dbReference>
<gene>
    <name evidence="1" type="ORF">C9I99_21050</name>
</gene>
<sequence length="246" mass="27453">MKFISIGLTAIAAIAISGCAIESEKSDFICLNADVPGETGFRTVGLFESRGTTTVGYLNDALNVVRHSECSAASVTTEGSKETFAWFTFGNAIENEDGLHSQEFYVNSSQSEALLVTRLEREGIRAIEDGPLNRVSYAEWPFEQNGIVVQVEDQHDLNTYFEGRALVGDTRKLKRFDDNLAQYTCTYIDESGVLAIDNGCVNENAFDVQFLGLTVNLDSYVTEFKGLRRSYETDKEELWDEIARFR</sequence>
<name>A0A2T3ITK1_9GAMM</name>
<accession>A0A2T3ITK1</accession>
<reference evidence="1 2" key="1">
    <citation type="submission" date="2018-03" db="EMBL/GenBank/DDBJ databases">
        <title>Whole genome sequencing of Histamine producing bacteria.</title>
        <authorList>
            <person name="Butler K."/>
        </authorList>
    </citation>
    <scope>NUCLEOTIDE SEQUENCE [LARGE SCALE GENOMIC DNA]</scope>
    <source>
        <strain evidence="1 2">JCM 13586</strain>
    </source>
</reference>
<organism evidence="1 2">
    <name type="scientific">Photobacterium lutimaris</name>
    <dbReference type="NCBI Taxonomy" id="388278"/>
    <lineage>
        <taxon>Bacteria</taxon>
        <taxon>Pseudomonadati</taxon>
        <taxon>Pseudomonadota</taxon>
        <taxon>Gammaproteobacteria</taxon>
        <taxon>Vibrionales</taxon>
        <taxon>Vibrionaceae</taxon>
        <taxon>Photobacterium</taxon>
    </lineage>
</organism>
<dbReference type="Proteomes" id="UP000241222">
    <property type="component" value="Unassembled WGS sequence"/>
</dbReference>
<evidence type="ECO:0000313" key="1">
    <source>
        <dbReference type="EMBL" id="PSU31678.1"/>
    </source>
</evidence>
<dbReference type="AlphaFoldDB" id="A0A2T3ITK1"/>
<proteinExistence type="predicted"/>
<dbReference type="RefSeq" id="WP_107350809.1">
    <property type="nucleotide sequence ID" value="NZ_PYMH01000013.1"/>
</dbReference>
<dbReference type="PROSITE" id="PS51257">
    <property type="entry name" value="PROKAR_LIPOPROTEIN"/>
    <property type="match status" value="1"/>
</dbReference>
<comment type="caution">
    <text evidence="1">The sequence shown here is derived from an EMBL/GenBank/DDBJ whole genome shotgun (WGS) entry which is preliminary data.</text>
</comment>
<keyword evidence="2" id="KW-1185">Reference proteome</keyword>